<feature type="domain" description="RING-type" evidence="14">
    <location>
        <begin position="31"/>
        <end position="77"/>
    </location>
</feature>
<dbReference type="AlphaFoldDB" id="A0AAD4J0G8"/>
<feature type="domain" description="RING-type" evidence="15">
    <location>
        <begin position="27"/>
        <end position="200"/>
    </location>
</feature>
<dbReference type="InterPro" id="IPR002867">
    <property type="entry name" value="IBR_dom"/>
</dbReference>
<dbReference type="FunFam" id="3.30.40.10:FF:000019">
    <property type="entry name" value="RBR-type E3 ubiquitin transferase"/>
    <property type="match status" value="1"/>
</dbReference>
<comment type="catalytic activity">
    <reaction evidence="1">
        <text>[E2 ubiquitin-conjugating enzyme]-S-ubiquitinyl-L-cysteine + [acceptor protein]-L-lysine = [E2 ubiquitin-conjugating enzyme]-L-cysteine + [acceptor protein]-N(6)-ubiquitinyl-L-lysine.</text>
        <dbReference type="EC" id="2.3.2.31"/>
    </reaction>
</comment>
<dbReference type="Pfam" id="PF00097">
    <property type="entry name" value="zf-C3HC4"/>
    <property type="match status" value="1"/>
</dbReference>
<reference evidence="16 17" key="1">
    <citation type="journal article" date="2021" name="Nat. Commun.">
        <title>Incipient diploidization of the medicinal plant Perilla within 10,000 years.</title>
        <authorList>
            <person name="Zhang Y."/>
            <person name="Shen Q."/>
            <person name="Leng L."/>
            <person name="Zhang D."/>
            <person name="Chen S."/>
            <person name="Shi Y."/>
            <person name="Ning Z."/>
            <person name="Chen S."/>
        </authorList>
    </citation>
    <scope>NUCLEOTIDE SEQUENCE [LARGE SCALE GENOMIC DNA]</scope>
    <source>
        <strain evidence="17">cv. PC099</strain>
    </source>
</reference>
<dbReference type="PROSITE" id="PS51873">
    <property type="entry name" value="TRIAD"/>
    <property type="match status" value="1"/>
</dbReference>
<evidence type="ECO:0000259" key="14">
    <source>
        <dbReference type="PROSITE" id="PS50089"/>
    </source>
</evidence>
<evidence type="ECO:0000256" key="2">
    <source>
        <dbReference type="ARBA" id="ARBA00001947"/>
    </source>
</evidence>
<keyword evidence="10 13" id="KW-0863">Zinc-finger</keyword>
<dbReference type="CDD" id="cd20346">
    <property type="entry name" value="BRcat_RBR_ANKIB1"/>
    <property type="match status" value="1"/>
</dbReference>
<evidence type="ECO:0000256" key="5">
    <source>
        <dbReference type="ARBA" id="ARBA00005884"/>
    </source>
</evidence>
<dbReference type="SUPFAM" id="SSF57850">
    <property type="entry name" value="RING/U-box"/>
    <property type="match status" value="2"/>
</dbReference>
<evidence type="ECO:0000256" key="7">
    <source>
        <dbReference type="ARBA" id="ARBA00022679"/>
    </source>
</evidence>
<protein>
    <recommendedName>
        <fullName evidence="6">RBR-type E3 ubiquitin transferase</fullName>
        <ecNumber evidence="6">2.3.2.31</ecNumber>
    </recommendedName>
</protein>
<evidence type="ECO:0000259" key="15">
    <source>
        <dbReference type="PROSITE" id="PS51873"/>
    </source>
</evidence>
<keyword evidence="12" id="KW-0862">Zinc</keyword>
<evidence type="ECO:0000313" key="17">
    <source>
        <dbReference type="Proteomes" id="UP001190926"/>
    </source>
</evidence>
<name>A0AAD4J0G8_PERFH</name>
<comment type="caution">
    <text evidence="16">The sequence shown here is derived from an EMBL/GenBank/DDBJ whole genome shotgun (WGS) entry which is preliminary data.</text>
</comment>
<organism evidence="16 17">
    <name type="scientific">Perilla frutescens var. hirtella</name>
    <name type="common">Perilla citriodora</name>
    <name type="synonym">Perilla setoyensis</name>
    <dbReference type="NCBI Taxonomy" id="608512"/>
    <lineage>
        <taxon>Eukaryota</taxon>
        <taxon>Viridiplantae</taxon>
        <taxon>Streptophyta</taxon>
        <taxon>Embryophyta</taxon>
        <taxon>Tracheophyta</taxon>
        <taxon>Spermatophyta</taxon>
        <taxon>Magnoliopsida</taxon>
        <taxon>eudicotyledons</taxon>
        <taxon>Gunneridae</taxon>
        <taxon>Pentapetalae</taxon>
        <taxon>asterids</taxon>
        <taxon>lamiids</taxon>
        <taxon>Lamiales</taxon>
        <taxon>Lamiaceae</taxon>
        <taxon>Nepetoideae</taxon>
        <taxon>Elsholtzieae</taxon>
        <taxon>Perilla</taxon>
    </lineage>
</organism>
<comment type="pathway">
    <text evidence="4">Protein modification; protein ubiquitination.</text>
</comment>
<dbReference type="GO" id="GO:0008270">
    <property type="term" value="F:zinc ion binding"/>
    <property type="evidence" value="ECO:0007669"/>
    <property type="project" value="UniProtKB-KW"/>
</dbReference>
<evidence type="ECO:0000256" key="12">
    <source>
        <dbReference type="ARBA" id="ARBA00022833"/>
    </source>
</evidence>
<evidence type="ECO:0000256" key="4">
    <source>
        <dbReference type="ARBA" id="ARBA00004906"/>
    </source>
</evidence>
<dbReference type="Pfam" id="PF01485">
    <property type="entry name" value="IBR"/>
    <property type="match status" value="1"/>
</dbReference>
<comment type="function">
    <text evidence="3">Might act as an E3 ubiquitin-protein ligase, or as part of E3 complex, which accepts ubiquitin from specific E2 ubiquitin-conjugating enzymes and then transfers it to substrates.</text>
</comment>
<comment type="cofactor">
    <cofactor evidence="2">
        <name>Zn(2+)</name>
        <dbReference type="ChEBI" id="CHEBI:29105"/>
    </cofactor>
</comment>
<comment type="similarity">
    <text evidence="5">Belongs to the RBR family. Ariadne subfamily.</text>
</comment>
<keyword evidence="17" id="KW-1185">Reference proteome</keyword>
<dbReference type="InterPro" id="IPR001841">
    <property type="entry name" value="Znf_RING"/>
</dbReference>
<evidence type="ECO:0000256" key="9">
    <source>
        <dbReference type="ARBA" id="ARBA00022737"/>
    </source>
</evidence>
<dbReference type="Proteomes" id="UP001190926">
    <property type="component" value="Unassembled WGS sequence"/>
</dbReference>
<evidence type="ECO:0000256" key="3">
    <source>
        <dbReference type="ARBA" id="ARBA00003976"/>
    </source>
</evidence>
<evidence type="ECO:0000256" key="10">
    <source>
        <dbReference type="ARBA" id="ARBA00022771"/>
    </source>
</evidence>
<keyword evidence="7" id="KW-0808">Transferase</keyword>
<dbReference type="InterPro" id="IPR013083">
    <property type="entry name" value="Znf_RING/FYVE/PHD"/>
</dbReference>
<proteinExistence type="inferred from homology"/>
<evidence type="ECO:0000256" key="1">
    <source>
        <dbReference type="ARBA" id="ARBA00001798"/>
    </source>
</evidence>
<dbReference type="InterPro" id="IPR044066">
    <property type="entry name" value="TRIAD_supradom"/>
</dbReference>
<evidence type="ECO:0000256" key="6">
    <source>
        <dbReference type="ARBA" id="ARBA00012251"/>
    </source>
</evidence>
<evidence type="ECO:0000256" key="13">
    <source>
        <dbReference type="PROSITE-ProRule" id="PRU00175"/>
    </source>
</evidence>
<dbReference type="EMBL" id="SDAM02000323">
    <property type="protein sequence ID" value="KAH6824571.1"/>
    <property type="molecule type" value="Genomic_DNA"/>
</dbReference>
<dbReference type="GO" id="GO:0016567">
    <property type="term" value="P:protein ubiquitination"/>
    <property type="evidence" value="ECO:0007669"/>
    <property type="project" value="InterPro"/>
</dbReference>
<keyword evidence="11" id="KW-0833">Ubl conjugation pathway</keyword>
<accession>A0AAD4J0G8</accession>
<keyword evidence="9" id="KW-0677">Repeat</keyword>
<dbReference type="GO" id="GO:0061630">
    <property type="term" value="F:ubiquitin protein ligase activity"/>
    <property type="evidence" value="ECO:0007669"/>
    <property type="project" value="UniProtKB-EC"/>
</dbReference>
<evidence type="ECO:0000256" key="8">
    <source>
        <dbReference type="ARBA" id="ARBA00022723"/>
    </source>
</evidence>
<dbReference type="EC" id="2.3.2.31" evidence="6"/>
<gene>
    <name evidence="16" type="ORF">C2S53_010385</name>
</gene>
<dbReference type="Gene3D" id="3.30.40.10">
    <property type="entry name" value="Zinc/RING finger domain, C3HC4 (zinc finger)"/>
    <property type="match status" value="1"/>
</dbReference>
<dbReference type="InterPro" id="IPR018957">
    <property type="entry name" value="Znf_C3HC4_RING-type"/>
</dbReference>
<dbReference type="Gene3D" id="1.20.120.1750">
    <property type="match status" value="1"/>
</dbReference>
<dbReference type="SMART" id="SM00647">
    <property type="entry name" value="IBR"/>
    <property type="match status" value="1"/>
</dbReference>
<dbReference type="PANTHER" id="PTHR11685">
    <property type="entry name" value="RBR FAMILY RING FINGER AND IBR DOMAIN-CONTAINING"/>
    <property type="match status" value="1"/>
</dbReference>
<dbReference type="InterPro" id="IPR031127">
    <property type="entry name" value="E3_UB_ligase_RBR"/>
</dbReference>
<sequence length="200" mass="22617">MHISVYENWFAAEERNTKSAAAEPQSGKQICKICYRKTLPQKMVSTTCGHLFCSNCWKKYIATAINDGVGCLTLCCPEPDCKAAAGTDMIDMLALEGNKEKYYTYLGRSYVERNQKRKWCPSPGCDRAIEIDRDVSESNDMAYDCSFKFCWRCAVESHCPAECKTVSEWMEKSSSEVENTNWILAYTKPCPKCLVAIDQG</sequence>
<keyword evidence="8" id="KW-0479">Metal-binding</keyword>
<dbReference type="PROSITE" id="PS50089">
    <property type="entry name" value="ZF_RING_2"/>
    <property type="match status" value="1"/>
</dbReference>
<evidence type="ECO:0000313" key="16">
    <source>
        <dbReference type="EMBL" id="KAH6824571.1"/>
    </source>
</evidence>
<evidence type="ECO:0000256" key="11">
    <source>
        <dbReference type="ARBA" id="ARBA00022786"/>
    </source>
</evidence>